<organism evidence="8 9">
    <name type="scientific">Allorhodopirellula heiligendammensis</name>
    <dbReference type="NCBI Taxonomy" id="2714739"/>
    <lineage>
        <taxon>Bacteria</taxon>
        <taxon>Pseudomonadati</taxon>
        <taxon>Planctomycetota</taxon>
        <taxon>Planctomycetia</taxon>
        <taxon>Pirellulales</taxon>
        <taxon>Pirellulaceae</taxon>
        <taxon>Allorhodopirellula</taxon>
    </lineage>
</organism>
<dbReference type="Pfam" id="PF07992">
    <property type="entry name" value="Pyr_redox_2"/>
    <property type="match status" value="1"/>
</dbReference>
<feature type="binding site" evidence="4">
    <location>
        <position position="265"/>
    </location>
    <ligand>
        <name>NAD(+)</name>
        <dbReference type="ChEBI" id="CHEBI:57540"/>
    </ligand>
</feature>
<keyword evidence="4" id="KW-0547">Nucleotide-binding</keyword>
<feature type="domain" description="FAD/NAD(P)-binding" evidence="7">
    <location>
        <begin position="6"/>
        <end position="323"/>
    </location>
</feature>
<feature type="domain" description="Pyridine nucleotide-disulphide oxidoreductase dimerisation" evidence="6">
    <location>
        <begin position="344"/>
        <end position="450"/>
    </location>
</feature>
<dbReference type="OrthoDB" id="230580at2"/>
<evidence type="ECO:0000313" key="8">
    <source>
        <dbReference type="EMBL" id="TWU15572.1"/>
    </source>
</evidence>
<accession>A0A5C6BUQ3</accession>
<comment type="caution">
    <text evidence="8">The sequence shown here is derived from an EMBL/GenBank/DDBJ whole genome shotgun (WGS) entry which is preliminary data.</text>
</comment>
<dbReference type="AlphaFoldDB" id="A0A5C6BUQ3"/>
<dbReference type="RefSeq" id="WP_146407418.1">
    <property type="nucleotide sequence ID" value="NZ_SJPU01000002.1"/>
</dbReference>
<proteinExistence type="inferred from homology"/>
<evidence type="ECO:0000256" key="1">
    <source>
        <dbReference type="ARBA" id="ARBA00007532"/>
    </source>
</evidence>
<reference evidence="8 9" key="1">
    <citation type="journal article" date="2020" name="Antonie Van Leeuwenhoek">
        <title>Rhodopirellula heiligendammensis sp. nov., Rhodopirellula pilleata sp. nov., and Rhodopirellula solitaria sp. nov. isolated from natural or artificial marine surfaces in Northern Germany and California, USA, and emended description of the genus Rhodopirellula.</title>
        <authorList>
            <person name="Kallscheuer N."/>
            <person name="Wiegand S."/>
            <person name="Jogler M."/>
            <person name="Boedeker C."/>
            <person name="Peeters S.H."/>
            <person name="Rast P."/>
            <person name="Heuer A."/>
            <person name="Jetten M.S.M."/>
            <person name="Rohde M."/>
            <person name="Jogler C."/>
        </authorList>
    </citation>
    <scope>NUCLEOTIDE SEQUENCE [LARGE SCALE GENOMIC DNA]</scope>
    <source>
        <strain evidence="8 9">Poly21</strain>
    </source>
</reference>
<name>A0A5C6BUQ3_9BACT</name>
<dbReference type="PRINTS" id="PR00411">
    <property type="entry name" value="PNDRDTASEI"/>
</dbReference>
<dbReference type="InterPro" id="IPR016156">
    <property type="entry name" value="FAD/NAD-linked_Rdtase_dimer_sf"/>
</dbReference>
<keyword evidence="4" id="KW-0520">NAD</keyword>
<keyword evidence="9" id="KW-1185">Reference proteome</keyword>
<evidence type="ECO:0000256" key="5">
    <source>
        <dbReference type="PIRSR" id="PIRSR000350-4"/>
    </source>
</evidence>
<evidence type="ECO:0000256" key="4">
    <source>
        <dbReference type="PIRSR" id="PIRSR000350-3"/>
    </source>
</evidence>
<feature type="binding site" evidence="4">
    <location>
        <begin position="174"/>
        <end position="181"/>
    </location>
    <ligand>
        <name>NAD(+)</name>
        <dbReference type="ChEBI" id="CHEBI:57540"/>
    </ligand>
</feature>
<dbReference type="Pfam" id="PF02852">
    <property type="entry name" value="Pyr_redox_dim"/>
    <property type="match status" value="1"/>
</dbReference>
<sequence>MGNPHFDLIVIGTGPSASTVAKKCRQEGKRVAIIEAREFGGTCALRGCNPKKVYSNAANLIDRIRGAEGKLVKCDDARIDWKELVAFQREFTQPVADSTEASYRKQGIDTFHGRASFTGRNSIEVDGQSLDADRIFVGVGARPSPLDIPGGKRAIRSDEFFELTEIPKRVVFIGGGYISMEFACVVARHGASVTVLQRTDQVLPEFDPDLVDQLTEYSAEHGINIFTSTAVTEIDAASGGTMVVQYKSEGHMKSVETDLVVHGAGRIPNLDGLNLEAGEVTYSEMGIKVDAFMRSTSNPAVYAAGDCVDSSQPPLTPTANEQARAVVNNLLATTPTHQPDYGVIPQVAFTVPAIASIGLSQLDAERSHDAEIRHDDSSTWGSVRKTGQRCAGYKVIIDRDSDLILGAHLLGPAAEETINLFALAMKHGLTSRDIKSTLFAFPTFASDVRRMV</sequence>
<comment type="similarity">
    <text evidence="1">Belongs to the class-I pyridine nucleotide-disulfide oxidoreductase family.</text>
</comment>
<evidence type="ECO:0000259" key="7">
    <source>
        <dbReference type="Pfam" id="PF07992"/>
    </source>
</evidence>
<dbReference type="GO" id="GO:0016491">
    <property type="term" value="F:oxidoreductase activity"/>
    <property type="evidence" value="ECO:0007669"/>
    <property type="project" value="UniProtKB-KW"/>
</dbReference>
<dbReference type="EMBL" id="SJPU01000002">
    <property type="protein sequence ID" value="TWU15572.1"/>
    <property type="molecule type" value="Genomic_DNA"/>
</dbReference>
<keyword evidence="8" id="KW-0560">Oxidoreductase</keyword>
<dbReference type="PIRSF" id="PIRSF000350">
    <property type="entry name" value="Mercury_reductase_MerA"/>
    <property type="match status" value="1"/>
</dbReference>
<dbReference type="Gene3D" id="3.30.390.30">
    <property type="match status" value="1"/>
</dbReference>
<dbReference type="InterPro" id="IPR023753">
    <property type="entry name" value="FAD/NAD-binding_dom"/>
</dbReference>
<dbReference type="Gene3D" id="3.50.50.60">
    <property type="entry name" value="FAD/NAD(P)-binding domain"/>
    <property type="match status" value="2"/>
</dbReference>
<dbReference type="PANTHER" id="PTHR43014">
    <property type="entry name" value="MERCURIC REDUCTASE"/>
    <property type="match status" value="1"/>
</dbReference>
<evidence type="ECO:0000313" key="9">
    <source>
        <dbReference type="Proteomes" id="UP000319908"/>
    </source>
</evidence>
<dbReference type="PANTHER" id="PTHR43014:SF5">
    <property type="entry name" value="GLUTATHIONE REDUCTASE (NADPH)"/>
    <property type="match status" value="1"/>
</dbReference>
<keyword evidence="2" id="KW-0285">Flavoprotein</keyword>
<keyword evidence="3 4" id="KW-0274">FAD</keyword>
<evidence type="ECO:0000256" key="3">
    <source>
        <dbReference type="ARBA" id="ARBA00022827"/>
    </source>
</evidence>
<comment type="cofactor">
    <cofactor evidence="4">
        <name>FAD</name>
        <dbReference type="ChEBI" id="CHEBI:57692"/>
    </cofactor>
    <text evidence="4">Binds 1 FAD per subunit.</text>
</comment>
<dbReference type="EC" id="1.8.1.16" evidence="8"/>
<evidence type="ECO:0000256" key="2">
    <source>
        <dbReference type="ARBA" id="ARBA00022630"/>
    </source>
</evidence>
<dbReference type="InterPro" id="IPR004099">
    <property type="entry name" value="Pyr_nucl-diS_OxRdtase_dimer"/>
</dbReference>
<evidence type="ECO:0000259" key="6">
    <source>
        <dbReference type="Pfam" id="PF02852"/>
    </source>
</evidence>
<feature type="disulfide bond" description="Redox-active" evidence="5">
    <location>
        <begin position="43"/>
        <end position="48"/>
    </location>
</feature>
<dbReference type="SUPFAM" id="SSF55424">
    <property type="entry name" value="FAD/NAD-linked reductases, dimerisation (C-terminal) domain"/>
    <property type="match status" value="1"/>
</dbReference>
<dbReference type="Proteomes" id="UP000319908">
    <property type="component" value="Unassembled WGS sequence"/>
</dbReference>
<feature type="binding site" evidence="4">
    <location>
        <position position="306"/>
    </location>
    <ligand>
        <name>FAD</name>
        <dbReference type="ChEBI" id="CHEBI:57692"/>
    </ligand>
</feature>
<protein>
    <submittedName>
        <fullName evidence="8">Glutathione amide reductase</fullName>
        <ecNumber evidence="8">1.8.1.16</ecNumber>
    </submittedName>
</protein>
<dbReference type="SUPFAM" id="SSF51905">
    <property type="entry name" value="FAD/NAD(P)-binding domain"/>
    <property type="match status" value="1"/>
</dbReference>
<dbReference type="InterPro" id="IPR001100">
    <property type="entry name" value="Pyr_nuc-diS_OxRdtase"/>
</dbReference>
<dbReference type="PRINTS" id="PR00368">
    <property type="entry name" value="FADPNR"/>
</dbReference>
<dbReference type="GO" id="GO:0000166">
    <property type="term" value="F:nucleotide binding"/>
    <property type="evidence" value="ECO:0007669"/>
    <property type="project" value="UniProtKB-KW"/>
</dbReference>
<gene>
    <name evidence="8" type="primary">garB</name>
    <name evidence="8" type="ORF">Poly21_27690</name>
</gene>
<dbReference type="InterPro" id="IPR036188">
    <property type="entry name" value="FAD/NAD-bd_sf"/>
</dbReference>
<feature type="binding site" evidence="4">
    <location>
        <position position="52"/>
    </location>
    <ligand>
        <name>FAD</name>
        <dbReference type="ChEBI" id="CHEBI:57692"/>
    </ligand>
</feature>